<protein>
    <submittedName>
        <fullName evidence="1">Uncharacterized protein</fullName>
    </submittedName>
</protein>
<dbReference type="Proteomes" id="UP000298471">
    <property type="component" value="Unassembled WGS sequence"/>
</dbReference>
<accession>A0A4Z0QCY2</accession>
<evidence type="ECO:0000313" key="2">
    <source>
        <dbReference type="Proteomes" id="UP000298471"/>
    </source>
</evidence>
<comment type="caution">
    <text evidence="1">The sequence shown here is derived from an EMBL/GenBank/DDBJ whole genome shotgun (WGS) entry which is preliminary data.</text>
</comment>
<proteinExistence type="predicted"/>
<name>A0A4Z0QCY2_9BACT</name>
<gene>
    <name evidence="1" type="ORF">E5K02_10870</name>
</gene>
<evidence type="ECO:0000313" key="1">
    <source>
        <dbReference type="EMBL" id="TGE26901.1"/>
    </source>
</evidence>
<reference evidence="1 2" key="1">
    <citation type="submission" date="2019-04" db="EMBL/GenBank/DDBJ databases">
        <authorList>
            <person name="Feng G."/>
            <person name="Zhang J."/>
            <person name="Zhu H."/>
        </authorList>
    </citation>
    <scope>NUCLEOTIDE SEQUENCE [LARGE SCALE GENOMIC DNA]</scope>
    <source>
        <strain evidence="1 2">9PBR-1</strain>
    </source>
</reference>
<dbReference type="RefSeq" id="WP_135394830.1">
    <property type="nucleotide sequence ID" value="NZ_SRMB01000002.1"/>
</dbReference>
<dbReference type="EMBL" id="SRMB01000002">
    <property type="protein sequence ID" value="TGE26901.1"/>
    <property type="molecule type" value="Genomic_DNA"/>
</dbReference>
<sequence>MPLLKPEVPIIEMPVSDRISGDTRIKQKARFVSFNHLQDLNGRCEARITVNVTLHAADGDGFGQPLTGLGFMSYNADLVADNNTVVDAYVPTTYFR</sequence>
<dbReference type="AlphaFoldDB" id="A0A4Z0QCY2"/>
<organism evidence="1 2">
    <name type="scientific">Hymenobacter metallicola</name>
    <dbReference type="NCBI Taxonomy" id="2563114"/>
    <lineage>
        <taxon>Bacteria</taxon>
        <taxon>Pseudomonadati</taxon>
        <taxon>Bacteroidota</taxon>
        <taxon>Cytophagia</taxon>
        <taxon>Cytophagales</taxon>
        <taxon>Hymenobacteraceae</taxon>
        <taxon>Hymenobacter</taxon>
    </lineage>
</organism>
<keyword evidence="2" id="KW-1185">Reference proteome</keyword>